<dbReference type="EMBL" id="BTSX01000005">
    <property type="protein sequence ID" value="GMS99481.1"/>
    <property type="molecule type" value="Genomic_DNA"/>
</dbReference>
<dbReference type="Proteomes" id="UP001432027">
    <property type="component" value="Unassembled WGS sequence"/>
</dbReference>
<gene>
    <name evidence="2" type="ORF">PENTCL1PPCAC_21656</name>
</gene>
<feature type="non-terminal residue" evidence="2">
    <location>
        <position position="1"/>
    </location>
</feature>
<keyword evidence="1" id="KW-0472">Membrane</keyword>
<name>A0AAV5TYC7_9BILA</name>
<dbReference type="AlphaFoldDB" id="A0AAV5TYC7"/>
<feature type="non-terminal residue" evidence="2">
    <location>
        <position position="154"/>
    </location>
</feature>
<evidence type="ECO:0000313" key="3">
    <source>
        <dbReference type="Proteomes" id="UP001432027"/>
    </source>
</evidence>
<sequence length="154" mass="18223">IRVYRWYILQLVVLSALQDCMMHREWTVFWHISGTAIIVIPWLMLDISRDRMRTELEQTYPNVIHLMNEKQTFLLYTLDMHRFWLPRVTEDKTQAFVPLLFKGIPDSTMIISAFCFRDVRSSTLGRTMLSIASVHAIITSLLAILLHKPFRDRV</sequence>
<keyword evidence="3" id="KW-1185">Reference proteome</keyword>
<feature type="transmembrane region" description="Helical" evidence="1">
    <location>
        <begin position="28"/>
        <end position="45"/>
    </location>
</feature>
<evidence type="ECO:0000313" key="2">
    <source>
        <dbReference type="EMBL" id="GMS99481.1"/>
    </source>
</evidence>
<comment type="caution">
    <text evidence="2">The sequence shown here is derived from an EMBL/GenBank/DDBJ whole genome shotgun (WGS) entry which is preliminary data.</text>
</comment>
<keyword evidence="1" id="KW-0812">Transmembrane</keyword>
<evidence type="ECO:0008006" key="4">
    <source>
        <dbReference type="Google" id="ProtNLM"/>
    </source>
</evidence>
<accession>A0AAV5TYC7</accession>
<organism evidence="2 3">
    <name type="scientific">Pristionchus entomophagus</name>
    <dbReference type="NCBI Taxonomy" id="358040"/>
    <lineage>
        <taxon>Eukaryota</taxon>
        <taxon>Metazoa</taxon>
        <taxon>Ecdysozoa</taxon>
        <taxon>Nematoda</taxon>
        <taxon>Chromadorea</taxon>
        <taxon>Rhabditida</taxon>
        <taxon>Rhabditina</taxon>
        <taxon>Diplogasteromorpha</taxon>
        <taxon>Diplogasteroidea</taxon>
        <taxon>Neodiplogasteridae</taxon>
        <taxon>Pristionchus</taxon>
    </lineage>
</organism>
<reference evidence="2" key="1">
    <citation type="submission" date="2023-10" db="EMBL/GenBank/DDBJ databases">
        <title>Genome assembly of Pristionchus species.</title>
        <authorList>
            <person name="Yoshida K."/>
            <person name="Sommer R.J."/>
        </authorList>
    </citation>
    <scope>NUCLEOTIDE SEQUENCE</scope>
    <source>
        <strain evidence="2">RS0144</strain>
    </source>
</reference>
<proteinExistence type="predicted"/>
<evidence type="ECO:0000256" key="1">
    <source>
        <dbReference type="SAM" id="Phobius"/>
    </source>
</evidence>
<keyword evidence="1" id="KW-1133">Transmembrane helix</keyword>
<feature type="transmembrane region" description="Helical" evidence="1">
    <location>
        <begin position="127"/>
        <end position="146"/>
    </location>
</feature>
<protein>
    <recommendedName>
        <fullName evidence="4">G protein-coupled receptor</fullName>
    </recommendedName>
</protein>